<dbReference type="RefSeq" id="WP_146027174.1">
    <property type="nucleotide sequence ID" value="NZ_BAAAEI010000006.1"/>
</dbReference>
<accession>A0ABP3GJ42</accession>
<evidence type="ECO:0000313" key="3">
    <source>
        <dbReference type="Proteomes" id="UP001501757"/>
    </source>
</evidence>
<name>A0ABP3GJ42_9ALTE</name>
<evidence type="ECO:0000256" key="1">
    <source>
        <dbReference type="SAM" id="Phobius"/>
    </source>
</evidence>
<sequence length="128" mass="14895">MSPKQRQWQGQNRRQTAPQNDRLYRLLIALSLSAWALFVVAMLLFHYARPELQTGFMQALGMQSEQDWHRGLSGWLLLTLSCSVFFSIVALIIRKRRARRRQDGLWLNLIILALLSLLSLGWLLLFAD</sequence>
<dbReference type="Proteomes" id="UP001501757">
    <property type="component" value="Unassembled WGS sequence"/>
</dbReference>
<feature type="transmembrane region" description="Helical" evidence="1">
    <location>
        <begin position="23"/>
        <end position="48"/>
    </location>
</feature>
<keyword evidence="1" id="KW-0472">Membrane</keyword>
<organism evidence="2 3">
    <name type="scientific">Bowmanella denitrificans</name>
    <dbReference type="NCBI Taxonomy" id="366582"/>
    <lineage>
        <taxon>Bacteria</taxon>
        <taxon>Pseudomonadati</taxon>
        <taxon>Pseudomonadota</taxon>
        <taxon>Gammaproteobacteria</taxon>
        <taxon>Alteromonadales</taxon>
        <taxon>Alteromonadaceae</taxon>
        <taxon>Bowmanella</taxon>
    </lineage>
</organism>
<keyword evidence="1" id="KW-1133">Transmembrane helix</keyword>
<keyword evidence="1" id="KW-0812">Transmembrane</keyword>
<proteinExistence type="predicted"/>
<dbReference type="EMBL" id="BAAAEI010000006">
    <property type="protein sequence ID" value="GAA0346192.1"/>
    <property type="molecule type" value="Genomic_DNA"/>
</dbReference>
<feature type="transmembrane region" description="Helical" evidence="1">
    <location>
        <begin position="72"/>
        <end position="93"/>
    </location>
</feature>
<feature type="transmembrane region" description="Helical" evidence="1">
    <location>
        <begin position="105"/>
        <end position="127"/>
    </location>
</feature>
<reference evidence="3" key="1">
    <citation type="journal article" date="2019" name="Int. J. Syst. Evol. Microbiol.">
        <title>The Global Catalogue of Microorganisms (GCM) 10K type strain sequencing project: providing services to taxonomists for standard genome sequencing and annotation.</title>
        <authorList>
            <consortium name="The Broad Institute Genomics Platform"/>
            <consortium name="The Broad Institute Genome Sequencing Center for Infectious Disease"/>
            <person name="Wu L."/>
            <person name="Ma J."/>
        </authorList>
    </citation>
    <scope>NUCLEOTIDE SEQUENCE [LARGE SCALE GENOMIC DNA]</scope>
    <source>
        <strain evidence="3">JCM 13378</strain>
    </source>
</reference>
<keyword evidence="3" id="KW-1185">Reference proteome</keyword>
<comment type="caution">
    <text evidence="2">The sequence shown here is derived from an EMBL/GenBank/DDBJ whole genome shotgun (WGS) entry which is preliminary data.</text>
</comment>
<evidence type="ECO:0000313" key="2">
    <source>
        <dbReference type="EMBL" id="GAA0346192.1"/>
    </source>
</evidence>
<protein>
    <submittedName>
        <fullName evidence="2">Uncharacterized protein</fullName>
    </submittedName>
</protein>
<gene>
    <name evidence="2" type="ORF">GCM10009092_08330</name>
</gene>